<dbReference type="Proteomes" id="UP000038045">
    <property type="component" value="Unplaced"/>
</dbReference>
<proteinExistence type="predicted"/>
<keyword evidence="2" id="KW-1185">Reference proteome</keyword>
<evidence type="ECO:0000313" key="2">
    <source>
        <dbReference type="Proteomes" id="UP000038045"/>
    </source>
</evidence>
<reference evidence="3" key="1">
    <citation type="submission" date="2017-02" db="UniProtKB">
        <authorList>
            <consortium name="WormBaseParasite"/>
        </authorList>
    </citation>
    <scope>IDENTIFICATION</scope>
</reference>
<name>A0A0N4ZI00_PARTI</name>
<organism evidence="2 3">
    <name type="scientific">Parastrongyloides trichosuri</name>
    <name type="common">Possum-specific nematode worm</name>
    <dbReference type="NCBI Taxonomy" id="131310"/>
    <lineage>
        <taxon>Eukaryota</taxon>
        <taxon>Metazoa</taxon>
        <taxon>Ecdysozoa</taxon>
        <taxon>Nematoda</taxon>
        <taxon>Chromadorea</taxon>
        <taxon>Rhabditida</taxon>
        <taxon>Tylenchina</taxon>
        <taxon>Panagrolaimomorpha</taxon>
        <taxon>Strongyloidoidea</taxon>
        <taxon>Strongyloididae</taxon>
        <taxon>Parastrongyloides</taxon>
    </lineage>
</organism>
<accession>A0A0N4ZI00</accession>
<evidence type="ECO:0000256" key="1">
    <source>
        <dbReference type="SAM" id="SignalP"/>
    </source>
</evidence>
<dbReference type="WBParaSite" id="PTRK_0000755800.1">
    <property type="protein sequence ID" value="PTRK_0000755800.1"/>
    <property type="gene ID" value="PTRK_0000755800"/>
</dbReference>
<feature type="signal peptide" evidence="1">
    <location>
        <begin position="1"/>
        <end position="19"/>
    </location>
</feature>
<keyword evidence="1" id="KW-0732">Signal</keyword>
<dbReference type="AlphaFoldDB" id="A0A0N4ZI00"/>
<evidence type="ECO:0000313" key="3">
    <source>
        <dbReference type="WBParaSite" id="PTRK_0000755800.1"/>
    </source>
</evidence>
<feature type="chain" id="PRO_5005891903" evidence="1">
    <location>
        <begin position="20"/>
        <end position="144"/>
    </location>
</feature>
<protein>
    <submittedName>
        <fullName evidence="3">Uncharacterized protein</fullName>
    </submittedName>
</protein>
<sequence>MIKRFILLIILLNIINVDGKKCGGSDFVASFKAKFTCKGDFYKNAIVDIGSCRPGTNQCKTIVPNIDIQNEVTTGSAKVTDSDDDLNFIVSQFCSVCPGSFKLSFPSSGVNCDSSTSNTHDFGTVELSDPAICAITNKAMVIGK</sequence>